<dbReference type="EMBL" id="FAOZ01000024">
    <property type="protein sequence ID" value="CUU59077.1"/>
    <property type="molecule type" value="Genomic_DNA"/>
</dbReference>
<proteinExistence type="predicted"/>
<dbReference type="Proteomes" id="UP000198802">
    <property type="component" value="Unassembled WGS sequence"/>
</dbReference>
<dbReference type="AlphaFoldDB" id="A0A0S4QTY5"/>
<evidence type="ECO:0000313" key="1">
    <source>
        <dbReference type="EMBL" id="CUU59077.1"/>
    </source>
</evidence>
<dbReference type="Pfam" id="PF00756">
    <property type="entry name" value="Esterase"/>
    <property type="match status" value="1"/>
</dbReference>
<keyword evidence="2" id="KW-1185">Reference proteome</keyword>
<dbReference type="RefSeq" id="WP_091283021.1">
    <property type="nucleotide sequence ID" value="NZ_FAOZ01000024.1"/>
</dbReference>
<dbReference type="InterPro" id="IPR029058">
    <property type="entry name" value="AB_hydrolase_fold"/>
</dbReference>
<dbReference type="SUPFAM" id="SSF53474">
    <property type="entry name" value="alpha/beta-Hydrolases"/>
    <property type="match status" value="1"/>
</dbReference>
<dbReference type="InterPro" id="IPR000801">
    <property type="entry name" value="Esterase-like"/>
</dbReference>
<dbReference type="GO" id="GO:0006508">
    <property type="term" value="P:proteolysis"/>
    <property type="evidence" value="ECO:0007669"/>
    <property type="project" value="InterPro"/>
</dbReference>
<organism evidence="1 2">
    <name type="scientific">Parafrankia irregularis</name>
    <dbReference type="NCBI Taxonomy" id="795642"/>
    <lineage>
        <taxon>Bacteria</taxon>
        <taxon>Bacillati</taxon>
        <taxon>Actinomycetota</taxon>
        <taxon>Actinomycetes</taxon>
        <taxon>Frankiales</taxon>
        <taxon>Frankiaceae</taxon>
        <taxon>Parafrankia</taxon>
    </lineage>
</organism>
<dbReference type="Gene3D" id="3.40.50.1820">
    <property type="entry name" value="alpha/beta hydrolase"/>
    <property type="match status" value="1"/>
</dbReference>
<reference evidence="2" key="1">
    <citation type="submission" date="2015-11" db="EMBL/GenBank/DDBJ databases">
        <authorList>
            <person name="Varghese N."/>
        </authorList>
    </citation>
    <scope>NUCLEOTIDE SEQUENCE [LARGE SCALE GENOMIC DNA]</scope>
    <source>
        <strain evidence="2">DSM 45899</strain>
    </source>
</reference>
<keyword evidence="1" id="KW-0378">Hydrolase</keyword>
<gene>
    <name evidence="1" type="ORF">Ga0074812_124102</name>
</gene>
<name>A0A0S4QTY5_9ACTN</name>
<sequence length="284" mass="29770">MTGKDSTKDGAIVTGWAADVPFTALPPAGGADEPAPLLVTWHMMDAPRSDAAFAAALPLTDVPAWRVHFGMPLVGRRPVDGAYEAAVADPMLGYVDPVVRQATDEFPAALDALRAQLPLCGGPIGVVGGSLGGTVALNILARLPVQVSAVVLINPAVRARTAVDVFTSSTGTSCFWHEQEQEAAAHLDFVTHAALISGRKPQPAVLVVSGELDYPASRADALDMVVALQAAYPDADRVRLSTVAGLEHPLAERPGLEPAPQTPLARVVDRMATEWFQTHLSRAG</sequence>
<evidence type="ECO:0000313" key="2">
    <source>
        <dbReference type="Proteomes" id="UP000198802"/>
    </source>
</evidence>
<protein>
    <submittedName>
        <fullName evidence="1">Alpha/beta hydrolase family protein</fullName>
    </submittedName>
</protein>
<dbReference type="GO" id="GO:0008236">
    <property type="term" value="F:serine-type peptidase activity"/>
    <property type="evidence" value="ECO:0007669"/>
    <property type="project" value="InterPro"/>
</dbReference>
<accession>A0A0S4QTY5</accession>